<name>A0ABU4SKA8_9GAMM</name>
<keyword evidence="7" id="KW-1185">Reference proteome</keyword>
<keyword evidence="2" id="KW-0762">Sugar transport</keyword>
<protein>
    <submittedName>
        <fullName evidence="6">PTS lactose/cellobiose transporter subunit IIA</fullName>
    </submittedName>
</protein>
<proteinExistence type="predicted"/>
<dbReference type="Pfam" id="PF02255">
    <property type="entry name" value="PTS_IIA"/>
    <property type="match status" value="1"/>
</dbReference>
<evidence type="ECO:0000256" key="2">
    <source>
        <dbReference type="ARBA" id="ARBA00022597"/>
    </source>
</evidence>
<dbReference type="InterPro" id="IPR003188">
    <property type="entry name" value="PTS_IIA_lac/cel"/>
</dbReference>
<evidence type="ECO:0000256" key="5">
    <source>
        <dbReference type="PROSITE-ProRule" id="PRU00418"/>
    </source>
</evidence>
<reference evidence="7" key="1">
    <citation type="journal article" date="2024" name="Toxins">
        <title>Genome Sequence Analysis of Native Xenorhabdus Strains Isolated from Entomopathogenic Nematodes in Argentina.</title>
        <authorList>
            <person name="Palma L."/>
            <person name="Frizzo L."/>
            <person name="Kaiser S."/>
            <person name="Berry C."/>
            <person name="Caballero P."/>
            <person name="Bode H.B."/>
            <person name="Del Valle E.E."/>
        </authorList>
    </citation>
    <scope>NUCLEOTIDE SEQUENCE [LARGE SCALE GENOMIC DNA]</scope>
    <source>
        <strain evidence="7">Reich</strain>
    </source>
</reference>
<dbReference type="SUPFAM" id="SSF46973">
    <property type="entry name" value="Enzyme IIa from lactose specific PTS, IIa-lac"/>
    <property type="match status" value="1"/>
</dbReference>
<evidence type="ECO:0000256" key="3">
    <source>
        <dbReference type="ARBA" id="ARBA00022679"/>
    </source>
</evidence>
<keyword evidence="4" id="KW-0598">Phosphotransferase system</keyword>
<dbReference type="PIRSF" id="PIRSF000699">
    <property type="entry name" value="PTS_IILac_III"/>
    <property type="match status" value="1"/>
</dbReference>
<sequence length="114" mass="13419">MNHEEDILIPVALEIILNAGNAREKSEEAIKYAQSGDFKNAHLYLDKAREMMLSAHHAQTEVIQKETKPERFNLNLLFIHAQDTLMTIRSELNLRREMIFLYEFIHSRVINRNK</sequence>
<evidence type="ECO:0000313" key="6">
    <source>
        <dbReference type="EMBL" id="MDX7999035.1"/>
    </source>
</evidence>
<organism evidence="6 7">
    <name type="scientific">Xenorhabdus littoralis</name>
    <dbReference type="NCBI Taxonomy" id="2582835"/>
    <lineage>
        <taxon>Bacteria</taxon>
        <taxon>Pseudomonadati</taxon>
        <taxon>Pseudomonadota</taxon>
        <taxon>Gammaproteobacteria</taxon>
        <taxon>Enterobacterales</taxon>
        <taxon>Morganellaceae</taxon>
        <taxon>Xenorhabdus</taxon>
    </lineage>
</organism>
<evidence type="ECO:0000256" key="1">
    <source>
        <dbReference type="ARBA" id="ARBA00022448"/>
    </source>
</evidence>
<gene>
    <name evidence="6" type="ORF">FE394_07445</name>
</gene>
<keyword evidence="1" id="KW-0813">Transport</keyword>
<dbReference type="EMBL" id="VCDP01000025">
    <property type="protein sequence ID" value="MDX7999035.1"/>
    <property type="molecule type" value="Genomic_DNA"/>
</dbReference>
<evidence type="ECO:0000256" key="4">
    <source>
        <dbReference type="ARBA" id="ARBA00022683"/>
    </source>
</evidence>
<evidence type="ECO:0000313" key="7">
    <source>
        <dbReference type="Proteomes" id="UP001271640"/>
    </source>
</evidence>
<accession>A0ABU4SKA8</accession>
<dbReference type="Gene3D" id="1.20.58.80">
    <property type="entry name" value="Phosphotransferase system, lactose/cellobiose-type IIA subunit"/>
    <property type="match status" value="1"/>
</dbReference>
<keyword evidence="3" id="KW-0808">Transferase</keyword>
<dbReference type="PANTHER" id="PTHR34382">
    <property type="entry name" value="PTS SYSTEM N,N'-DIACETYLCHITOBIOSE-SPECIFIC EIIA COMPONENT"/>
    <property type="match status" value="1"/>
</dbReference>
<dbReference type="InterPro" id="IPR036542">
    <property type="entry name" value="PTS_IIA_lac/cel_sf"/>
</dbReference>
<dbReference type="RefSeq" id="WP_319925767.1">
    <property type="nucleotide sequence ID" value="NZ_VCDP01000025.1"/>
</dbReference>
<dbReference type="PROSITE" id="PS51095">
    <property type="entry name" value="PTS_EIIA_TYPE_3"/>
    <property type="match status" value="1"/>
</dbReference>
<feature type="modified residue" description="Phosphohistidine; by HPr" evidence="5">
    <location>
        <position position="80"/>
    </location>
</feature>
<dbReference type="Proteomes" id="UP001271640">
    <property type="component" value="Unassembled WGS sequence"/>
</dbReference>
<dbReference type="PANTHER" id="PTHR34382:SF7">
    <property type="entry name" value="PTS SYSTEM N,N'-DIACETYLCHITOBIOSE-SPECIFIC EIIA COMPONENT"/>
    <property type="match status" value="1"/>
</dbReference>
<comment type="caution">
    <text evidence="6">The sequence shown here is derived from an EMBL/GenBank/DDBJ whole genome shotgun (WGS) entry which is preliminary data.</text>
</comment>